<reference evidence="2" key="1">
    <citation type="journal article" date="2023" name="Int. J. Syst. Evol. Microbiol.">
        <title>&lt;i&gt;Holtiella tumoricola&lt;/i&gt; gen. nov. sp. nov., isolated from a human clinical sample.</title>
        <authorList>
            <person name="Allen-Vercoe E."/>
            <person name="Daigneault M.C."/>
            <person name="Vancuren S.J."/>
            <person name="Cochrane K."/>
            <person name="O'Neal L.L."/>
            <person name="Sankaranarayanan K."/>
            <person name="Lawson P.A."/>
        </authorList>
    </citation>
    <scope>NUCLEOTIDE SEQUENCE</scope>
    <source>
        <strain evidence="2">CC70A</strain>
    </source>
</reference>
<feature type="transmembrane region" description="Helical" evidence="1">
    <location>
        <begin position="155"/>
        <end position="178"/>
    </location>
</feature>
<feature type="transmembrane region" description="Helical" evidence="1">
    <location>
        <begin position="66"/>
        <end position="85"/>
    </location>
</feature>
<dbReference type="EMBL" id="JAQIFT010000028">
    <property type="protein sequence ID" value="MDA3731129.1"/>
    <property type="molecule type" value="Genomic_DNA"/>
</dbReference>
<comment type="caution">
    <text evidence="2">The sequence shown here is derived from an EMBL/GenBank/DDBJ whole genome shotgun (WGS) entry which is preliminary data.</text>
</comment>
<feature type="transmembrane region" description="Helical" evidence="1">
    <location>
        <begin position="34"/>
        <end position="54"/>
    </location>
</feature>
<accession>A0AA42DLD6</accession>
<protein>
    <submittedName>
        <fullName evidence="2">Uncharacterized protein</fullName>
    </submittedName>
</protein>
<evidence type="ECO:0000256" key="1">
    <source>
        <dbReference type="SAM" id="Phobius"/>
    </source>
</evidence>
<keyword evidence="1" id="KW-0812">Transmembrane</keyword>
<dbReference type="RefSeq" id="WP_271011570.1">
    <property type="nucleotide sequence ID" value="NZ_JAQIFT010000028.1"/>
</dbReference>
<evidence type="ECO:0000313" key="2">
    <source>
        <dbReference type="EMBL" id="MDA3731129.1"/>
    </source>
</evidence>
<keyword evidence="1" id="KW-1133">Transmembrane helix</keyword>
<proteinExistence type="predicted"/>
<feature type="transmembrane region" description="Helical" evidence="1">
    <location>
        <begin position="6"/>
        <end position="22"/>
    </location>
</feature>
<name>A0AA42DLD6_9FIRM</name>
<evidence type="ECO:0000313" key="3">
    <source>
        <dbReference type="Proteomes" id="UP001169242"/>
    </source>
</evidence>
<feature type="transmembrane region" description="Helical" evidence="1">
    <location>
        <begin position="190"/>
        <end position="211"/>
    </location>
</feature>
<keyword evidence="1" id="KW-0472">Membrane</keyword>
<organism evidence="2 3">
    <name type="scientific">Holtiella tumoricola</name>
    <dbReference type="NCBI Taxonomy" id="3018743"/>
    <lineage>
        <taxon>Bacteria</taxon>
        <taxon>Bacillati</taxon>
        <taxon>Bacillota</taxon>
        <taxon>Clostridia</taxon>
        <taxon>Lachnospirales</taxon>
        <taxon>Cellulosilyticaceae</taxon>
        <taxon>Holtiella</taxon>
    </lineage>
</organism>
<sequence length="240" mass="28343">MILIEFLVLCVGLTVFMMQHTLRRRISLVGSKVVYWCTMLFVSLMFNSILYHAYPINYRLGSYANLSTLFLLIGIMCGYIIIQLLSPSRPYKKIKDKICKNNKKKVLKKALHDSEVDTEEMMINHLEEIEEPSLSGTSEKNTYLKELHFETFLETICWLAIMFTIALELFNMFMGQIFRIEFMANELKDIVCLMMMLTIPIILRQIMYYLYSVRGIKEEQDLSELEVSFYHKLKKNHNRL</sequence>
<dbReference type="Proteomes" id="UP001169242">
    <property type="component" value="Unassembled WGS sequence"/>
</dbReference>
<gene>
    <name evidence="2" type="ORF">PBV87_06460</name>
</gene>
<keyword evidence="3" id="KW-1185">Reference proteome</keyword>
<dbReference type="AlphaFoldDB" id="A0AA42DLD6"/>